<evidence type="ECO:0000259" key="1">
    <source>
        <dbReference type="PROSITE" id="PS51388"/>
    </source>
</evidence>
<evidence type="ECO:0000313" key="3">
    <source>
        <dbReference type="Proteomes" id="UP001162164"/>
    </source>
</evidence>
<dbReference type="SMART" id="SM00302">
    <property type="entry name" value="GED"/>
    <property type="match status" value="1"/>
</dbReference>
<dbReference type="Pfam" id="PF02212">
    <property type="entry name" value="GED"/>
    <property type="match status" value="1"/>
</dbReference>
<dbReference type="InterPro" id="IPR022812">
    <property type="entry name" value="Dynamin"/>
</dbReference>
<dbReference type="PROSITE" id="PS51388">
    <property type="entry name" value="GED"/>
    <property type="match status" value="1"/>
</dbReference>
<gene>
    <name evidence="2" type="ORF">NQ317_003082</name>
</gene>
<dbReference type="Pfam" id="PF01031">
    <property type="entry name" value="Dynamin_M"/>
    <property type="match status" value="1"/>
</dbReference>
<comment type="caution">
    <text evidence="2">The sequence shown here is derived from an EMBL/GenBank/DDBJ whole genome shotgun (WGS) entry which is preliminary data.</text>
</comment>
<proteinExistence type="predicted"/>
<dbReference type="InterPro" id="IPR000375">
    <property type="entry name" value="Dynamin_stalk"/>
</dbReference>
<keyword evidence="3" id="KW-1185">Reference proteome</keyword>
<accession>A0ABQ9JMC5</accession>
<protein>
    <recommendedName>
        <fullName evidence="1">GED domain-containing protein</fullName>
    </recommendedName>
</protein>
<sequence>MISQYQSLLNSYGEDISDKSKTLLQIITKFASAYCSTIEGTARNIETTELCGGARICYIFHETFGRTLDSIHPLAGLTKMDILTAIRNANGPRPALFVPEVSFELLVKRQIRRLEEPSQRCVELIHEEMQRIVQHCGSEVQQEMLRFPKLYEKIVDVVTQLLRRRLPTTNVMVENLVAIELAYINTKHPDFYKEIAMVPTMIKSGGEGSRALRPKSMYGKFVPDQELMQRNVPLAVPRQEQADFFNYLFRILPVSSYNDFMNAIQPRSSSNPQLNEDPSYNLTNGKENNVHFNNIPDAEIDLKAVLSPQKPVNLLPQIPTNSNSYRKLSENEEHDCEIIERLIKSYFYIVRKSIQDTVPKAVMHFLVNFVKDNLQSELVTHLYKADNADQLLDESEHIALRLKRSS</sequence>
<reference evidence="2" key="1">
    <citation type="journal article" date="2023" name="Insect Mol. Biol.">
        <title>Genome sequencing provides insights into the evolution of gene families encoding plant cell wall-degrading enzymes in longhorned beetles.</title>
        <authorList>
            <person name="Shin N.R."/>
            <person name="Okamura Y."/>
            <person name="Kirsch R."/>
            <person name="Pauchet Y."/>
        </authorList>
    </citation>
    <scope>NUCLEOTIDE SEQUENCE</scope>
    <source>
        <strain evidence="2">MMC_N1</strain>
    </source>
</reference>
<name>A0ABQ9JMC5_9CUCU</name>
<dbReference type="EMBL" id="JAPWTJ010000343">
    <property type="protein sequence ID" value="KAJ8979383.1"/>
    <property type="molecule type" value="Genomic_DNA"/>
</dbReference>
<dbReference type="InterPro" id="IPR020850">
    <property type="entry name" value="GED_dom"/>
</dbReference>
<dbReference type="Gene3D" id="1.20.120.1240">
    <property type="entry name" value="Dynamin, middle domain"/>
    <property type="match status" value="1"/>
</dbReference>
<dbReference type="Proteomes" id="UP001162164">
    <property type="component" value="Unassembled WGS sequence"/>
</dbReference>
<dbReference type="PANTHER" id="PTHR11566">
    <property type="entry name" value="DYNAMIN"/>
    <property type="match status" value="1"/>
</dbReference>
<feature type="domain" description="GED" evidence="1">
    <location>
        <begin position="336"/>
        <end position="406"/>
    </location>
</feature>
<organism evidence="2 3">
    <name type="scientific">Molorchus minor</name>
    <dbReference type="NCBI Taxonomy" id="1323400"/>
    <lineage>
        <taxon>Eukaryota</taxon>
        <taxon>Metazoa</taxon>
        <taxon>Ecdysozoa</taxon>
        <taxon>Arthropoda</taxon>
        <taxon>Hexapoda</taxon>
        <taxon>Insecta</taxon>
        <taxon>Pterygota</taxon>
        <taxon>Neoptera</taxon>
        <taxon>Endopterygota</taxon>
        <taxon>Coleoptera</taxon>
        <taxon>Polyphaga</taxon>
        <taxon>Cucujiformia</taxon>
        <taxon>Chrysomeloidea</taxon>
        <taxon>Cerambycidae</taxon>
        <taxon>Lamiinae</taxon>
        <taxon>Monochamini</taxon>
        <taxon>Molorchus</taxon>
    </lineage>
</organism>
<evidence type="ECO:0000313" key="2">
    <source>
        <dbReference type="EMBL" id="KAJ8979383.1"/>
    </source>
</evidence>
<dbReference type="PANTHER" id="PTHR11566:SF21">
    <property type="entry name" value="DYNAMIN RELATED PROTEIN 1, ISOFORM A"/>
    <property type="match status" value="1"/>
</dbReference>
<dbReference type="InterPro" id="IPR003130">
    <property type="entry name" value="GED"/>
</dbReference>